<protein>
    <submittedName>
        <fullName evidence="2">Uncharacterized protein</fullName>
    </submittedName>
</protein>
<reference evidence="2" key="1">
    <citation type="submission" date="2021-02" db="EMBL/GenBank/DDBJ databases">
        <authorList>
            <person name="Nowell W R."/>
        </authorList>
    </citation>
    <scope>NUCLEOTIDE SEQUENCE</scope>
</reference>
<dbReference type="OrthoDB" id="6250723at2759"/>
<accession>A0A814H0N1</accession>
<evidence type="ECO:0000313" key="3">
    <source>
        <dbReference type="EMBL" id="CAF1039362.1"/>
    </source>
</evidence>
<dbReference type="EMBL" id="CAJOBA010007621">
    <property type="protein sequence ID" value="CAF3807527.1"/>
    <property type="molecule type" value="Genomic_DNA"/>
</dbReference>
<dbReference type="EMBL" id="CAJNOK010007610">
    <property type="protein sequence ID" value="CAF1039362.1"/>
    <property type="molecule type" value="Genomic_DNA"/>
</dbReference>
<comment type="caution">
    <text evidence="2">The sequence shown here is derived from an EMBL/GenBank/DDBJ whole genome shotgun (WGS) entry which is preliminary data.</text>
</comment>
<dbReference type="AlphaFoldDB" id="A0A814H0N1"/>
<dbReference type="Proteomes" id="UP000682733">
    <property type="component" value="Unassembled WGS sequence"/>
</dbReference>
<gene>
    <name evidence="2" type="ORF">GPM918_LOCUS13872</name>
    <name evidence="3" type="ORF">OVA965_LOCUS16401</name>
    <name evidence="4" type="ORF">SRO942_LOCUS13872</name>
    <name evidence="5" type="ORF">TMI583_LOCUS16410</name>
</gene>
<dbReference type="EMBL" id="CAJOBC010003255">
    <property type="protein sequence ID" value="CAF3774621.1"/>
    <property type="molecule type" value="Genomic_DNA"/>
</dbReference>
<feature type="region of interest" description="Disordered" evidence="1">
    <location>
        <begin position="206"/>
        <end position="246"/>
    </location>
</feature>
<feature type="compositionally biased region" description="Polar residues" evidence="1">
    <location>
        <begin position="229"/>
        <end position="241"/>
    </location>
</feature>
<organism evidence="2 6">
    <name type="scientific">Didymodactylos carnosus</name>
    <dbReference type="NCBI Taxonomy" id="1234261"/>
    <lineage>
        <taxon>Eukaryota</taxon>
        <taxon>Metazoa</taxon>
        <taxon>Spiralia</taxon>
        <taxon>Gnathifera</taxon>
        <taxon>Rotifera</taxon>
        <taxon>Eurotatoria</taxon>
        <taxon>Bdelloidea</taxon>
        <taxon>Philodinida</taxon>
        <taxon>Philodinidae</taxon>
        <taxon>Didymodactylos</taxon>
    </lineage>
</organism>
<evidence type="ECO:0000313" key="5">
    <source>
        <dbReference type="EMBL" id="CAF3807527.1"/>
    </source>
</evidence>
<feature type="region of interest" description="Disordered" evidence="1">
    <location>
        <begin position="501"/>
        <end position="521"/>
    </location>
</feature>
<name>A0A814H0N1_9BILA</name>
<keyword evidence="6" id="KW-1185">Reference proteome</keyword>
<dbReference type="Proteomes" id="UP000677228">
    <property type="component" value="Unassembled WGS sequence"/>
</dbReference>
<proteinExistence type="predicted"/>
<feature type="region of interest" description="Disordered" evidence="1">
    <location>
        <begin position="40"/>
        <end position="76"/>
    </location>
</feature>
<evidence type="ECO:0000313" key="2">
    <source>
        <dbReference type="EMBL" id="CAF1003205.1"/>
    </source>
</evidence>
<dbReference type="Proteomes" id="UP000663829">
    <property type="component" value="Unassembled WGS sequence"/>
</dbReference>
<evidence type="ECO:0000256" key="1">
    <source>
        <dbReference type="SAM" id="MobiDB-lite"/>
    </source>
</evidence>
<dbReference type="EMBL" id="CAJNOQ010003255">
    <property type="protein sequence ID" value="CAF1003205.1"/>
    <property type="molecule type" value="Genomic_DNA"/>
</dbReference>
<evidence type="ECO:0000313" key="6">
    <source>
        <dbReference type="Proteomes" id="UP000663829"/>
    </source>
</evidence>
<evidence type="ECO:0000313" key="4">
    <source>
        <dbReference type="EMBL" id="CAF3774621.1"/>
    </source>
</evidence>
<sequence length="521" mass="58901">MKTSVQVKQEPSNTELQTYAQETVNELLRIYGYNIPSNRDQLPAKKINNDPTSLVQQGDVDKSIDRLSTSSSESSNLEPIKSEEKCVWCQKLGGRSFTLKIDNEIKSLCSEVADVDFVVNSNARSSENCGLESEERQCEKRHTRRFQYHGVKFSESNKAPMSAKNKANRRKLLVPLRRSTITRKNSMDNEYGENSIKKVSHIDRSIRHKQSTRNEKMSSKSEVISSISTENLSSQNRSLCTTDPRKPSLHLPIHLPWSTIRTPPGWSVRPSITDFPRLMQFPFDASNTTSQLSLQDPNSRTSLLKIPRFADLHMTPTTQQETTKRTVDESNLDLSWMKKAKKPRSLSVTDNISLVDNIQSSNSNVISNAVDTSSINNYCASIQQNQKKESNDSPNLFLSLFNSKCSFSCIIPFFIPIPIVIPVFIPVPDWKSSTQSNVSTKPINSLASRVHERLNNLSPTDLTSSISKRRRSLSCLSDIDYQYNATKDDFYPVSQRRANQRSYASMASPNSNVISSQKKKE</sequence>
<dbReference type="Proteomes" id="UP000681722">
    <property type="component" value="Unassembled WGS sequence"/>
</dbReference>